<evidence type="ECO:0000256" key="1">
    <source>
        <dbReference type="SAM" id="Phobius"/>
    </source>
</evidence>
<evidence type="ECO:0000313" key="2">
    <source>
        <dbReference type="EMBL" id="PHX54915.1"/>
    </source>
</evidence>
<proteinExistence type="predicted"/>
<organism evidence="2 3">
    <name type="scientific">Tychonema bourrellyi FEM_GT703</name>
    <dbReference type="NCBI Taxonomy" id="2040638"/>
    <lineage>
        <taxon>Bacteria</taxon>
        <taxon>Bacillati</taxon>
        <taxon>Cyanobacteriota</taxon>
        <taxon>Cyanophyceae</taxon>
        <taxon>Oscillatoriophycideae</taxon>
        <taxon>Oscillatoriales</taxon>
        <taxon>Microcoleaceae</taxon>
        <taxon>Tychonema</taxon>
    </lineage>
</organism>
<protein>
    <submittedName>
        <fullName evidence="2">DUF1049 domain-containing protein</fullName>
    </submittedName>
</protein>
<dbReference type="RefSeq" id="WP_096831582.1">
    <property type="nucleotide sequence ID" value="NZ_NXIB02000073.1"/>
</dbReference>
<feature type="transmembrane region" description="Helical" evidence="1">
    <location>
        <begin position="45"/>
        <end position="69"/>
    </location>
</feature>
<accession>A0A2G4EZH7</accession>
<keyword evidence="1" id="KW-1133">Transmembrane helix</keyword>
<sequence>MKTIPLLAISSVLAILVSAIAIISVQNATLVSLNFTLFQSIQMPVGIVLALSLSTGFIGGAILLPLWTVSASKPVTDREELEEYL</sequence>
<dbReference type="AlphaFoldDB" id="A0A2G4EZH7"/>
<gene>
    <name evidence="2" type="ORF">CP500_013590</name>
</gene>
<dbReference type="Proteomes" id="UP000226442">
    <property type="component" value="Unassembled WGS sequence"/>
</dbReference>
<keyword evidence="3" id="KW-1185">Reference proteome</keyword>
<dbReference type="EMBL" id="NXIB02000073">
    <property type="protein sequence ID" value="PHX54915.1"/>
    <property type="molecule type" value="Genomic_DNA"/>
</dbReference>
<comment type="caution">
    <text evidence="2">The sequence shown here is derived from an EMBL/GenBank/DDBJ whole genome shotgun (WGS) entry which is preliminary data.</text>
</comment>
<name>A0A2G4EZH7_9CYAN</name>
<dbReference type="OrthoDB" id="426174at2"/>
<keyword evidence="1" id="KW-0472">Membrane</keyword>
<reference evidence="2" key="1">
    <citation type="submission" date="2017-10" db="EMBL/GenBank/DDBJ databases">
        <title>Draft genome sequence of the planktic cyanobacteria Tychonema bourrellyi isolated from alpine lentic freshwater.</title>
        <authorList>
            <person name="Tett A."/>
            <person name="Armanini F."/>
            <person name="Asnicar F."/>
            <person name="Boscaini A."/>
            <person name="Pasolli E."/>
            <person name="Zolfo M."/>
            <person name="Donati C."/>
            <person name="Salmaso N."/>
            <person name="Segata N."/>
        </authorList>
    </citation>
    <scope>NUCLEOTIDE SEQUENCE</scope>
    <source>
        <strain evidence="2">FEM_GT703</strain>
    </source>
</reference>
<keyword evidence="1" id="KW-0812">Transmembrane</keyword>
<evidence type="ECO:0000313" key="3">
    <source>
        <dbReference type="Proteomes" id="UP000226442"/>
    </source>
</evidence>